<evidence type="ECO:0000313" key="1">
    <source>
        <dbReference type="EMBL" id="KAI0066758.1"/>
    </source>
</evidence>
<comment type="caution">
    <text evidence="1">The sequence shown here is derived from an EMBL/GenBank/DDBJ whole genome shotgun (WGS) entry which is preliminary data.</text>
</comment>
<gene>
    <name evidence="1" type="ORF">BV25DRAFT_1820829</name>
</gene>
<name>A0ACB8TEA3_9AGAM</name>
<organism evidence="1 2">
    <name type="scientific">Artomyces pyxidatus</name>
    <dbReference type="NCBI Taxonomy" id="48021"/>
    <lineage>
        <taxon>Eukaryota</taxon>
        <taxon>Fungi</taxon>
        <taxon>Dikarya</taxon>
        <taxon>Basidiomycota</taxon>
        <taxon>Agaricomycotina</taxon>
        <taxon>Agaricomycetes</taxon>
        <taxon>Russulales</taxon>
        <taxon>Auriscalpiaceae</taxon>
        <taxon>Artomyces</taxon>
    </lineage>
</organism>
<reference evidence="1" key="2">
    <citation type="journal article" date="2022" name="New Phytol.">
        <title>Evolutionary transition to the ectomycorrhizal habit in the genomes of a hyperdiverse lineage of mushroom-forming fungi.</title>
        <authorList>
            <person name="Looney B."/>
            <person name="Miyauchi S."/>
            <person name="Morin E."/>
            <person name="Drula E."/>
            <person name="Courty P.E."/>
            <person name="Kohler A."/>
            <person name="Kuo A."/>
            <person name="LaButti K."/>
            <person name="Pangilinan J."/>
            <person name="Lipzen A."/>
            <person name="Riley R."/>
            <person name="Andreopoulos W."/>
            <person name="He G."/>
            <person name="Johnson J."/>
            <person name="Nolan M."/>
            <person name="Tritt A."/>
            <person name="Barry K.W."/>
            <person name="Grigoriev I.V."/>
            <person name="Nagy L.G."/>
            <person name="Hibbett D."/>
            <person name="Henrissat B."/>
            <person name="Matheny P.B."/>
            <person name="Labbe J."/>
            <person name="Martin F.M."/>
        </authorList>
    </citation>
    <scope>NUCLEOTIDE SEQUENCE</scope>
    <source>
        <strain evidence="1">HHB10654</strain>
    </source>
</reference>
<sequence>MYTPCAASTRSPLPLVALMTVHLHDRHRPPSRAKTRRRSSGAHTSPVRPPNSISSSAHVALVLLQAVGHRHMKFEALKHIPKTIG</sequence>
<accession>A0ACB8TEA3</accession>
<reference evidence="1" key="1">
    <citation type="submission" date="2021-03" db="EMBL/GenBank/DDBJ databases">
        <authorList>
            <consortium name="DOE Joint Genome Institute"/>
            <person name="Ahrendt S."/>
            <person name="Looney B.P."/>
            <person name="Miyauchi S."/>
            <person name="Morin E."/>
            <person name="Drula E."/>
            <person name="Courty P.E."/>
            <person name="Chicoki N."/>
            <person name="Fauchery L."/>
            <person name="Kohler A."/>
            <person name="Kuo A."/>
            <person name="Labutti K."/>
            <person name="Pangilinan J."/>
            <person name="Lipzen A."/>
            <person name="Riley R."/>
            <person name="Andreopoulos W."/>
            <person name="He G."/>
            <person name="Johnson J."/>
            <person name="Barry K.W."/>
            <person name="Grigoriev I.V."/>
            <person name="Nagy L."/>
            <person name="Hibbett D."/>
            <person name="Henrissat B."/>
            <person name="Matheny P.B."/>
            <person name="Labbe J."/>
            <person name="Martin F."/>
        </authorList>
    </citation>
    <scope>NUCLEOTIDE SEQUENCE</scope>
    <source>
        <strain evidence="1">HHB10654</strain>
    </source>
</reference>
<evidence type="ECO:0000313" key="2">
    <source>
        <dbReference type="Proteomes" id="UP000814140"/>
    </source>
</evidence>
<keyword evidence="2" id="KW-1185">Reference proteome</keyword>
<dbReference type="Proteomes" id="UP000814140">
    <property type="component" value="Unassembled WGS sequence"/>
</dbReference>
<protein>
    <submittedName>
        <fullName evidence="1">Uncharacterized protein</fullName>
    </submittedName>
</protein>
<dbReference type="EMBL" id="MU277192">
    <property type="protein sequence ID" value="KAI0066758.1"/>
    <property type="molecule type" value="Genomic_DNA"/>
</dbReference>
<proteinExistence type="predicted"/>